<keyword evidence="2" id="KW-0472">Membrane</keyword>
<dbReference type="EMBL" id="JAWRVI010000085">
    <property type="protein sequence ID" value="KAK4078407.1"/>
    <property type="molecule type" value="Genomic_DNA"/>
</dbReference>
<reference evidence="3 4" key="1">
    <citation type="journal article" date="2024" name="Microbiol. Resour. Announc.">
        <title>Genome annotations for the ascomycete fungi Trichoderma harzianum, Trichoderma aggressivum, and Purpureocillium lilacinum.</title>
        <authorList>
            <person name="Beijen E.P.W."/>
            <person name="Ohm R.A."/>
        </authorList>
    </citation>
    <scope>NUCLEOTIDE SEQUENCE [LARGE SCALE GENOMIC DNA]</scope>
    <source>
        <strain evidence="3 4">CBS 150709</strain>
    </source>
</reference>
<accession>A0ABR0BIK1</accession>
<comment type="caution">
    <text evidence="3">The sequence shown here is derived from an EMBL/GenBank/DDBJ whole genome shotgun (WGS) entry which is preliminary data.</text>
</comment>
<sequence length="540" mass="58397">MVGAVAVAVAVVVGSRVNQRSEGARRVVEALRIVVVVVVAAVVVVAVENCRSHRPNEMSSAVGRQWVTGDDRTRRRLDDEEGGRGLVRLLAPRRCSYLGCVGGFSARAALRFAAGGTEQGSPQVARGCRNEESAQLWKPAHGEGVTELGVGGMSQVVAGVSGECLTTYSTPRQAFIVHPSSMDAPACDAPGQWLEVMRRAGFCPHVFDALLNALERRAEWLAGQGNTRHQVVSSARQDLCWRVAVPKAHAVRLQACRTHIWGPCLTRSAVPSLTRNKRMPERAACACRRPATHRVRQEPSTGVSPASRDSPAISKRPQRPPTDAQQARRLQTRGGPVTLLLDMQEHKLVRMNDFRTKRGRDAAPYPCPIAGHASAAPLHSEMRRTRIDLGAVRAFAGRFQAEPEAPARAGPLPPAPSPVAAAVAVPGASARRVTHCGGARAAASGRQRPLLQGRCLHQRLTRHVMRGRCSHGRLHKHTNGRHSWICSFLGVASYSIISQPAYSSRPALVLVPSVNLCRHHPLAPTAATRIEHQARRVAER</sequence>
<feature type="transmembrane region" description="Helical" evidence="2">
    <location>
        <begin position="30"/>
        <end position="50"/>
    </location>
</feature>
<dbReference type="Proteomes" id="UP001287286">
    <property type="component" value="Unassembled WGS sequence"/>
</dbReference>
<evidence type="ECO:0000256" key="1">
    <source>
        <dbReference type="SAM" id="MobiDB-lite"/>
    </source>
</evidence>
<evidence type="ECO:0000256" key="2">
    <source>
        <dbReference type="SAM" id="Phobius"/>
    </source>
</evidence>
<gene>
    <name evidence="3" type="ORF">Purlil1_12033</name>
</gene>
<keyword evidence="2" id="KW-0812">Transmembrane</keyword>
<evidence type="ECO:0000313" key="3">
    <source>
        <dbReference type="EMBL" id="KAK4078407.1"/>
    </source>
</evidence>
<keyword evidence="2" id="KW-1133">Transmembrane helix</keyword>
<protein>
    <submittedName>
        <fullName evidence="3">Uncharacterized protein</fullName>
    </submittedName>
</protein>
<proteinExistence type="predicted"/>
<organism evidence="3 4">
    <name type="scientific">Purpureocillium lilacinum</name>
    <name type="common">Paecilomyces lilacinus</name>
    <dbReference type="NCBI Taxonomy" id="33203"/>
    <lineage>
        <taxon>Eukaryota</taxon>
        <taxon>Fungi</taxon>
        <taxon>Dikarya</taxon>
        <taxon>Ascomycota</taxon>
        <taxon>Pezizomycotina</taxon>
        <taxon>Sordariomycetes</taxon>
        <taxon>Hypocreomycetidae</taxon>
        <taxon>Hypocreales</taxon>
        <taxon>Ophiocordycipitaceae</taxon>
        <taxon>Purpureocillium</taxon>
    </lineage>
</organism>
<feature type="region of interest" description="Disordered" evidence="1">
    <location>
        <begin position="273"/>
        <end position="335"/>
    </location>
</feature>
<keyword evidence="4" id="KW-1185">Reference proteome</keyword>
<evidence type="ECO:0000313" key="4">
    <source>
        <dbReference type="Proteomes" id="UP001287286"/>
    </source>
</evidence>
<name>A0ABR0BIK1_PURLI</name>